<dbReference type="Proteomes" id="UP000327030">
    <property type="component" value="Chromosome 1"/>
</dbReference>
<gene>
    <name evidence="6" type="ORF">FXF36_11120</name>
</gene>
<dbReference type="GO" id="GO:0003700">
    <property type="term" value="F:DNA-binding transcription factor activity"/>
    <property type="evidence" value="ECO:0007669"/>
    <property type="project" value="InterPro"/>
</dbReference>
<dbReference type="PROSITE" id="PS50931">
    <property type="entry name" value="HTH_LYSR"/>
    <property type="match status" value="1"/>
</dbReference>
<dbReference type="GO" id="GO:0003677">
    <property type="term" value="F:DNA binding"/>
    <property type="evidence" value="ECO:0007669"/>
    <property type="project" value="UniProtKB-KW"/>
</dbReference>
<dbReference type="InterPro" id="IPR000847">
    <property type="entry name" value="LysR_HTH_N"/>
</dbReference>
<dbReference type="KEGG" id="pxv:FXF36_11120"/>
<dbReference type="AlphaFoldDB" id="A0A5P6VVE3"/>
<comment type="similarity">
    <text evidence="1">Belongs to the LysR transcriptional regulatory family.</text>
</comment>
<dbReference type="InterPro" id="IPR036390">
    <property type="entry name" value="WH_DNA-bd_sf"/>
</dbReference>
<dbReference type="InterPro" id="IPR036388">
    <property type="entry name" value="WH-like_DNA-bd_sf"/>
</dbReference>
<dbReference type="PANTHER" id="PTHR30346:SF0">
    <property type="entry name" value="HCA OPERON TRANSCRIPTIONAL ACTIVATOR HCAR"/>
    <property type="match status" value="1"/>
</dbReference>
<evidence type="ECO:0000256" key="1">
    <source>
        <dbReference type="ARBA" id="ARBA00009437"/>
    </source>
</evidence>
<keyword evidence="3" id="KW-0238">DNA-binding</keyword>
<dbReference type="RefSeq" id="WP_151624087.1">
    <property type="nucleotide sequence ID" value="NZ_CP043028.1"/>
</dbReference>
<dbReference type="Gene3D" id="1.10.10.10">
    <property type="entry name" value="Winged helix-like DNA-binding domain superfamily/Winged helix DNA-binding domain"/>
    <property type="match status" value="1"/>
</dbReference>
<keyword evidence="2" id="KW-0805">Transcription regulation</keyword>
<evidence type="ECO:0000313" key="7">
    <source>
        <dbReference type="Proteomes" id="UP000327030"/>
    </source>
</evidence>
<protein>
    <submittedName>
        <fullName evidence="6">LysR family transcriptional regulator</fullName>
    </submittedName>
</protein>
<dbReference type="GO" id="GO:0032993">
    <property type="term" value="C:protein-DNA complex"/>
    <property type="evidence" value="ECO:0007669"/>
    <property type="project" value="TreeGrafter"/>
</dbReference>
<dbReference type="Pfam" id="PF03466">
    <property type="entry name" value="LysR_substrate"/>
    <property type="match status" value="1"/>
</dbReference>
<dbReference type="OrthoDB" id="9803714at2"/>
<dbReference type="InterPro" id="IPR005119">
    <property type="entry name" value="LysR_subst-bd"/>
</dbReference>
<organism evidence="6 7">
    <name type="scientific">Pseudobutyrivibrio xylanivorans</name>
    <dbReference type="NCBI Taxonomy" id="185007"/>
    <lineage>
        <taxon>Bacteria</taxon>
        <taxon>Bacillati</taxon>
        <taxon>Bacillota</taxon>
        <taxon>Clostridia</taxon>
        <taxon>Lachnospirales</taxon>
        <taxon>Lachnospiraceae</taxon>
        <taxon>Pseudobutyrivibrio</taxon>
    </lineage>
</organism>
<reference evidence="7" key="1">
    <citation type="submission" date="2019-08" db="EMBL/GenBank/DDBJ databases">
        <title>Complete Genome Sequence of the Polysaccharide-Degrading Rumen Bacterium Pseudobutyrivibrio xylanivorans MA3014.</title>
        <authorList>
            <person name="Palevich N."/>
            <person name="Maclean P.H."/>
            <person name="Kelly W.J."/>
            <person name="Leahy S.C."/>
            <person name="Rakonjac J."/>
            <person name="Attwood G.T."/>
        </authorList>
    </citation>
    <scope>NUCLEOTIDE SEQUENCE [LARGE SCALE GENOMIC DNA]</scope>
    <source>
        <strain evidence="7">MA3014</strain>
    </source>
</reference>
<evidence type="ECO:0000259" key="5">
    <source>
        <dbReference type="PROSITE" id="PS50931"/>
    </source>
</evidence>
<dbReference type="SUPFAM" id="SSF53850">
    <property type="entry name" value="Periplasmic binding protein-like II"/>
    <property type="match status" value="1"/>
</dbReference>
<dbReference type="CDD" id="cd05466">
    <property type="entry name" value="PBP2_LTTR_substrate"/>
    <property type="match status" value="1"/>
</dbReference>
<keyword evidence="4" id="KW-0804">Transcription</keyword>
<dbReference type="PRINTS" id="PR00039">
    <property type="entry name" value="HTHLYSR"/>
</dbReference>
<dbReference type="EMBL" id="CP043028">
    <property type="protein sequence ID" value="QFJ55374.1"/>
    <property type="molecule type" value="Genomic_DNA"/>
</dbReference>
<evidence type="ECO:0000313" key="6">
    <source>
        <dbReference type="EMBL" id="QFJ55374.1"/>
    </source>
</evidence>
<proteinExistence type="inferred from homology"/>
<dbReference type="Gene3D" id="3.40.190.290">
    <property type="match status" value="1"/>
</dbReference>
<dbReference type="SUPFAM" id="SSF46785">
    <property type="entry name" value="Winged helix' DNA-binding domain"/>
    <property type="match status" value="1"/>
</dbReference>
<name>A0A5P6VVE3_PSEXY</name>
<evidence type="ECO:0000256" key="3">
    <source>
        <dbReference type="ARBA" id="ARBA00023125"/>
    </source>
</evidence>
<evidence type="ECO:0000256" key="4">
    <source>
        <dbReference type="ARBA" id="ARBA00023163"/>
    </source>
</evidence>
<accession>A0A5P6VVE3</accession>
<evidence type="ECO:0000256" key="2">
    <source>
        <dbReference type="ARBA" id="ARBA00023015"/>
    </source>
</evidence>
<dbReference type="Pfam" id="PF00126">
    <property type="entry name" value="HTH_1"/>
    <property type="match status" value="1"/>
</dbReference>
<feature type="domain" description="HTH lysR-type" evidence="5">
    <location>
        <begin position="1"/>
        <end position="58"/>
    </location>
</feature>
<sequence length="314" mass="36333">MTIQQVIYALTIEEYGSMNKAAEKLYIVQPTLTSAIQELENEIGITIFMRTNKGVIVTPEGEEFLNDIRGFYRQYDMVMQKYSGEGTYKRKFGVSTQHYTFAVRAFVDMAKQYDMNEFDFALRETTTLDIIKDVSSLKSEIGILYINELNRKGLNRLFTEHSLEFHSLIKCKAFVYLWHEHPLAKMESISIEDLQDYPCMFFEQGDNSEYLAEEILSENFYPKMLRVTDRSTMLNLVRALNGYTLCSGIVWGDLNGDGYIVVPFRGDEENPNSVMDIGYITKKNTVMSKMGQQFLEEIDKALDQIDKSVIYEED</sequence>
<dbReference type="PANTHER" id="PTHR30346">
    <property type="entry name" value="TRANSCRIPTIONAL DUAL REGULATOR HCAR-RELATED"/>
    <property type="match status" value="1"/>
</dbReference>